<dbReference type="AlphaFoldDB" id="A0A0C3DS91"/>
<reference evidence="1 2" key="1">
    <citation type="submission" date="2014-04" db="EMBL/GenBank/DDBJ databases">
        <authorList>
            <consortium name="DOE Joint Genome Institute"/>
            <person name="Kuo A."/>
            <person name="Kohler A."/>
            <person name="Nagy L.G."/>
            <person name="Floudas D."/>
            <person name="Copeland A."/>
            <person name="Barry K.W."/>
            <person name="Cichocki N."/>
            <person name="Veneault-Fourrey C."/>
            <person name="LaButti K."/>
            <person name="Lindquist E.A."/>
            <person name="Lipzen A."/>
            <person name="Lundell T."/>
            <person name="Morin E."/>
            <person name="Murat C."/>
            <person name="Sun H."/>
            <person name="Tunlid A."/>
            <person name="Henrissat B."/>
            <person name="Grigoriev I.V."/>
            <person name="Hibbett D.S."/>
            <person name="Martin F."/>
            <person name="Nordberg H.P."/>
            <person name="Cantor M.N."/>
            <person name="Hua S.X."/>
        </authorList>
    </citation>
    <scope>NUCLEOTIDE SEQUENCE [LARGE SCALE GENOMIC DNA]</scope>
    <source>
        <strain evidence="1 2">Foug A</strain>
    </source>
</reference>
<name>A0A0C3DS91_9AGAM</name>
<dbReference type="Proteomes" id="UP000053989">
    <property type="component" value="Unassembled WGS sequence"/>
</dbReference>
<dbReference type="InParanoid" id="A0A0C3DS91"/>
<protein>
    <submittedName>
        <fullName evidence="1">Uncharacterized protein</fullName>
    </submittedName>
</protein>
<organism evidence="1 2">
    <name type="scientific">Scleroderma citrinum Foug A</name>
    <dbReference type="NCBI Taxonomy" id="1036808"/>
    <lineage>
        <taxon>Eukaryota</taxon>
        <taxon>Fungi</taxon>
        <taxon>Dikarya</taxon>
        <taxon>Basidiomycota</taxon>
        <taxon>Agaricomycotina</taxon>
        <taxon>Agaricomycetes</taxon>
        <taxon>Agaricomycetidae</taxon>
        <taxon>Boletales</taxon>
        <taxon>Sclerodermatineae</taxon>
        <taxon>Sclerodermataceae</taxon>
        <taxon>Scleroderma</taxon>
    </lineage>
</organism>
<accession>A0A0C3DS91</accession>
<dbReference type="EMBL" id="KN822080">
    <property type="protein sequence ID" value="KIM58871.1"/>
    <property type="molecule type" value="Genomic_DNA"/>
</dbReference>
<reference evidence="2" key="2">
    <citation type="submission" date="2015-01" db="EMBL/GenBank/DDBJ databases">
        <title>Evolutionary Origins and Diversification of the Mycorrhizal Mutualists.</title>
        <authorList>
            <consortium name="DOE Joint Genome Institute"/>
            <consortium name="Mycorrhizal Genomics Consortium"/>
            <person name="Kohler A."/>
            <person name="Kuo A."/>
            <person name="Nagy L.G."/>
            <person name="Floudas D."/>
            <person name="Copeland A."/>
            <person name="Barry K.W."/>
            <person name="Cichocki N."/>
            <person name="Veneault-Fourrey C."/>
            <person name="LaButti K."/>
            <person name="Lindquist E.A."/>
            <person name="Lipzen A."/>
            <person name="Lundell T."/>
            <person name="Morin E."/>
            <person name="Murat C."/>
            <person name="Riley R."/>
            <person name="Ohm R."/>
            <person name="Sun H."/>
            <person name="Tunlid A."/>
            <person name="Henrissat B."/>
            <person name="Grigoriev I.V."/>
            <person name="Hibbett D.S."/>
            <person name="Martin F."/>
        </authorList>
    </citation>
    <scope>NUCLEOTIDE SEQUENCE [LARGE SCALE GENOMIC DNA]</scope>
    <source>
        <strain evidence="2">Foug A</strain>
    </source>
</reference>
<evidence type="ECO:0000313" key="1">
    <source>
        <dbReference type="EMBL" id="KIM58871.1"/>
    </source>
</evidence>
<proteinExistence type="predicted"/>
<dbReference type="HOGENOM" id="CLU_2251665_0_0_1"/>
<sequence length="104" mass="11548">MNGHQTTNGCFVLTPPITPCDLWRSPTSGDHGEGLHGARYVTMSRKGRLGRSFQGGAYYGTDRVRIDPLPGLGKASSKHRFKITEFPTSRVAKNMTQAHRYRVT</sequence>
<keyword evidence="2" id="KW-1185">Reference proteome</keyword>
<evidence type="ECO:0000313" key="2">
    <source>
        <dbReference type="Proteomes" id="UP000053989"/>
    </source>
</evidence>
<gene>
    <name evidence="1" type="ORF">SCLCIDRAFT_1048935</name>
</gene>